<dbReference type="Proteomes" id="UP000539350">
    <property type="component" value="Unassembled WGS sequence"/>
</dbReference>
<dbReference type="AlphaFoldDB" id="A0A7W2TTH3"/>
<evidence type="ECO:0000313" key="3">
    <source>
        <dbReference type="EMBL" id="MBA6411687.1"/>
    </source>
</evidence>
<dbReference type="InterPro" id="IPR001736">
    <property type="entry name" value="PLipase_D/transphosphatidylase"/>
</dbReference>
<dbReference type="CDD" id="cd09111">
    <property type="entry name" value="PLDc_ymdC_like_1"/>
    <property type="match status" value="1"/>
</dbReference>
<feature type="chain" id="PRO_5030835610" evidence="1">
    <location>
        <begin position="25"/>
        <end position="515"/>
    </location>
</feature>
<protein>
    <submittedName>
        <fullName evidence="3">Phospholipase D family protein</fullName>
    </submittedName>
</protein>
<sequence>MTTFLRSLLIVGSLCIFASGCALPSLDQRSASSALPEAEASNTLLGLAIAPQLAKQQGKSGTYPLGNPLNAFAARMLLAKTAERTLDIQYYIWTKDVTGRLLLEALREAAARGVRVRLLLDDNGTAGLDKELAALAAIPNFEIRLFNPFILRQAKWLGFITDFERSNRRMHNKSFTADNRATIIGGRNIGDDYFGATSGALKADLDALLVGPVVQDVSEDFDRYWTSQSAYPVELIVRPHRPDSVDITPLTPLSTASTAERDNYLTAVSNSTFVRDLLQGQLPMVWAPAKMISDDPAKGLSRVEEEELLIHAMAEVIGQPQHSLVLVSPYFVPTEAGVKAFSRLARQGLSVSILTNAMEATDVLPVHAGYAKHRKALLKAGIRLYELRQLAGHSGRHSKACPFGSSSSSLHAKTFAVDRSRIFIGSFNFDPRSMHLNTELGFVIESPEIASELEDQFKAEVLHSAYQVSLNEAGKLQWIDRHSGEEIIYSTEPGSTAVKRAALWLLSKLPIEWML</sequence>
<feature type="domain" description="PLD phosphodiesterase" evidence="2">
    <location>
        <begin position="166"/>
        <end position="193"/>
    </location>
</feature>
<proteinExistence type="predicted"/>
<keyword evidence="4" id="KW-1185">Reference proteome</keyword>
<dbReference type="SUPFAM" id="SSF56024">
    <property type="entry name" value="Phospholipase D/nuclease"/>
    <property type="match status" value="2"/>
</dbReference>
<dbReference type="Gene3D" id="3.30.870.10">
    <property type="entry name" value="Endonuclease Chain A"/>
    <property type="match status" value="2"/>
</dbReference>
<dbReference type="GO" id="GO:0030572">
    <property type="term" value="F:phosphatidyltransferase activity"/>
    <property type="evidence" value="ECO:0007669"/>
    <property type="project" value="UniProtKB-ARBA"/>
</dbReference>
<evidence type="ECO:0000256" key="1">
    <source>
        <dbReference type="SAM" id="SignalP"/>
    </source>
</evidence>
<dbReference type="EMBL" id="JACFXU010000011">
    <property type="protein sequence ID" value="MBA6411687.1"/>
    <property type="molecule type" value="Genomic_DNA"/>
</dbReference>
<dbReference type="PROSITE" id="PS50035">
    <property type="entry name" value="PLD"/>
    <property type="match status" value="2"/>
</dbReference>
<dbReference type="Pfam" id="PF13091">
    <property type="entry name" value="PLDc_2"/>
    <property type="match status" value="2"/>
</dbReference>
<organism evidence="3 4">
    <name type="scientific">Sediminihaliea albiluteola</name>
    <dbReference type="NCBI Taxonomy" id="2758564"/>
    <lineage>
        <taxon>Bacteria</taxon>
        <taxon>Pseudomonadati</taxon>
        <taxon>Pseudomonadota</taxon>
        <taxon>Gammaproteobacteria</taxon>
        <taxon>Cellvibrionales</taxon>
        <taxon>Halieaceae</taxon>
        <taxon>Sediminihaliea</taxon>
    </lineage>
</organism>
<dbReference type="InterPro" id="IPR025202">
    <property type="entry name" value="PLD-like_dom"/>
</dbReference>
<evidence type="ECO:0000259" key="2">
    <source>
        <dbReference type="PROSITE" id="PS50035"/>
    </source>
</evidence>
<feature type="signal peptide" evidence="1">
    <location>
        <begin position="1"/>
        <end position="24"/>
    </location>
</feature>
<dbReference type="CDD" id="cd09113">
    <property type="entry name" value="PLDc_ymdC_like_2"/>
    <property type="match status" value="1"/>
</dbReference>
<accession>A0A7W2TTH3</accession>
<reference evidence="3 4" key="1">
    <citation type="submission" date="2020-07" db="EMBL/GenBank/DDBJ databases">
        <title>Halieaceae bacterium, F7430, whole genome shotgun sequencing project.</title>
        <authorList>
            <person name="Jiang S."/>
            <person name="Liu Z.W."/>
            <person name="Du Z.J."/>
        </authorList>
    </citation>
    <scope>NUCLEOTIDE SEQUENCE [LARGE SCALE GENOMIC DNA]</scope>
    <source>
        <strain evidence="3 4">F7430</strain>
    </source>
</reference>
<keyword evidence="1" id="KW-0732">Signal</keyword>
<dbReference type="PROSITE" id="PS51257">
    <property type="entry name" value="PROKAR_LIPOPROTEIN"/>
    <property type="match status" value="1"/>
</dbReference>
<gene>
    <name evidence="3" type="ORF">H2508_00985</name>
</gene>
<evidence type="ECO:0000313" key="4">
    <source>
        <dbReference type="Proteomes" id="UP000539350"/>
    </source>
</evidence>
<dbReference type="SMART" id="SM00155">
    <property type="entry name" value="PLDc"/>
    <property type="match status" value="2"/>
</dbReference>
<dbReference type="GO" id="GO:0032049">
    <property type="term" value="P:cardiolipin biosynthetic process"/>
    <property type="evidence" value="ECO:0007669"/>
    <property type="project" value="UniProtKB-ARBA"/>
</dbReference>
<dbReference type="PANTHER" id="PTHR21248">
    <property type="entry name" value="CARDIOLIPIN SYNTHASE"/>
    <property type="match status" value="1"/>
</dbReference>
<comment type="caution">
    <text evidence="3">The sequence shown here is derived from an EMBL/GenBank/DDBJ whole genome shotgun (WGS) entry which is preliminary data.</text>
</comment>
<name>A0A7W2TTH3_9GAMM</name>
<dbReference type="PANTHER" id="PTHR21248:SF12">
    <property type="entry name" value="CARDIOLIPIN SYNTHASE C"/>
    <property type="match status" value="1"/>
</dbReference>
<feature type="domain" description="PLD phosphodiesterase" evidence="2">
    <location>
        <begin position="406"/>
        <end position="433"/>
    </location>
</feature>